<accession>A0A7J7CVI9</accession>
<dbReference type="PANTHER" id="PTHR14659">
    <property type="entry name" value="ALPHA- AND GAMMA-ADAPTIN-BINDING PROTEIN P34"/>
    <property type="match status" value="1"/>
</dbReference>
<feature type="region of interest" description="Disordered" evidence="1">
    <location>
        <begin position="51"/>
        <end position="126"/>
    </location>
</feature>
<dbReference type="AlphaFoldDB" id="A0A7J7CVI9"/>
<gene>
    <name evidence="2" type="ORF">HS088_TW13G00976</name>
</gene>
<dbReference type="EMBL" id="JAAARO010000013">
    <property type="protein sequence ID" value="KAF5738081.1"/>
    <property type="molecule type" value="Genomic_DNA"/>
</dbReference>
<reference evidence="2 3" key="1">
    <citation type="journal article" date="2020" name="Nat. Commun.">
        <title>Genome of Tripterygium wilfordii and identification of cytochrome P450 involved in triptolide biosynthesis.</title>
        <authorList>
            <person name="Tu L."/>
            <person name="Su P."/>
            <person name="Zhang Z."/>
            <person name="Gao L."/>
            <person name="Wang J."/>
            <person name="Hu T."/>
            <person name="Zhou J."/>
            <person name="Zhang Y."/>
            <person name="Zhao Y."/>
            <person name="Liu Y."/>
            <person name="Song Y."/>
            <person name="Tong Y."/>
            <person name="Lu Y."/>
            <person name="Yang J."/>
            <person name="Xu C."/>
            <person name="Jia M."/>
            <person name="Peters R.J."/>
            <person name="Huang L."/>
            <person name="Gao W."/>
        </authorList>
    </citation>
    <scope>NUCLEOTIDE SEQUENCE [LARGE SCALE GENOMIC DNA]</scope>
    <source>
        <strain evidence="3">cv. XIE 37</strain>
        <tissue evidence="2">Leaf</tissue>
    </source>
</reference>
<feature type="compositionally biased region" description="Basic and acidic residues" evidence="1">
    <location>
        <begin position="112"/>
        <end position="126"/>
    </location>
</feature>
<feature type="compositionally biased region" description="Basic and acidic residues" evidence="1">
    <location>
        <begin position="65"/>
        <end position="82"/>
    </location>
</feature>
<evidence type="ECO:0000256" key="1">
    <source>
        <dbReference type="SAM" id="MobiDB-lite"/>
    </source>
</evidence>
<comment type="caution">
    <text evidence="2">The sequence shown here is derived from an EMBL/GenBank/DDBJ whole genome shotgun (WGS) entry which is preliminary data.</text>
</comment>
<evidence type="ECO:0000313" key="3">
    <source>
        <dbReference type="Proteomes" id="UP000593562"/>
    </source>
</evidence>
<feature type="compositionally biased region" description="Polar residues" evidence="1">
    <location>
        <begin position="55"/>
        <end position="64"/>
    </location>
</feature>
<organism evidence="2 3">
    <name type="scientific">Tripterygium wilfordii</name>
    <name type="common">Thunder God vine</name>
    <dbReference type="NCBI Taxonomy" id="458696"/>
    <lineage>
        <taxon>Eukaryota</taxon>
        <taxon>Viridiplantae</taxon>
        <taxon>Streptophyta</taxon>
        <taxon>Embryophyta</taxon>
        <taxon>Tracheophyta</taxon>
        <taxon>Spermatophyta</taxon>
        <taxon>Magnoliopsida</taxon>
        <taxon>eudicotyledons</taxon>
        <taxon>Gunneridae</taxon>
        <taxon>Pentapetalae</taxon>
        <taxon>rosids</taxon>
        <taxon>fabids</taxon>
        <taxon>Celastrales</taxon>
        <taxon>Celastraceae</taxon>
        <taxon>Tripterygium</taxon>
    </lineage>
</organism>
<dbReference type="InParanoid" id="A0A7J7CVI9"/>
<sequence length="126" mass="14217">MKKLILTGLSVDGDSQGVERLFVALSDHMWPGMVLKSGYKITEPSLPEKEDVAWVSSNDPNSVARNDDLLEGDPERGRKSDKEDLEPSTSKANLQNESENRVLPDAEEPDKELETNEWRPFDFEDL</sequence>
<keyword evidence="3" id="KW-1185">Reference proteome</keyword>
<dbReference type="PANTHER" id="PTHR14659:SF1">
    <property type="entry name" value="ALPHA- AND GAMMA-ADAPTIN-BINDING PROTEIN P34"/>
    <property type="match status" value="1"/>
</dbReference>
<dbReference type="Proteomes" id="UP000593562">
    <property type="component" value="Unassembled WGS sequence"/>
</dbReference>
<protein>
    <submittedName>
        <fullName evidence="2">Uncharacterized protein</fullName>
    </submittedName>
</protein>
<dbReference type="InterPro" id="IPR019341">
    <property type="entry name" value="Alpha/Gamma-adaptin-bd_p34"/>
</dbReference>
<proteinExistence type="predicted"/>
<evidence type="ECO:0000313" key="2">
    <source>
        <dbReference type="EMBL" id="KAF5738081.1"/>
    </source>
</evidence>
<name>A0A7J7CVI9_TRIWF</name>
<feature type="compositionally biased region" description="Polar residues" evidence="1">
    <location>
        <begin position="87"/>
        <end position="97"/>
    </location>
</feature>